<protein>
    <submittedName>
        <fullName evidence="2">Peptide-N(4)-(N-acetyl-beta-glucosaminyl)asparagine amidase</fullName>
    </submittedName>
</protein>
<evidence type="ECO:0000313" key="1">
    <source>
        <dbReference type="Proteomes" id="UP000887579"/>
    </source>
</evidence>
<organism evidence="1 2">
    <name type="scientific">Panagrolaimus sp. ES5</name>
    <dbReference type="NCBI Taxonomy" id="591445"/>
    <lineage>
        <taxon>Eukaryota</taxon>
        <taxon>Metazoa</taxon>
        <taxon>Ecdysozoa</taxon>
        <taxon>Nematoda</taxon>
        <taxon>Chromadorea</taxon>
        <taxon>Rhabditida</taxon>
        <taxon>Tylenchina</taxon>
        <taxon>Panagrolaimomorpha</taxon>
        <taxon>Panagrolaimoidea</taxon>
        <taxon>Panagrolaimidae</taxon>
        <taxon>Panagrolaimus</taxon>
    </lineage>
</organism>
<sequence>MPIQVINDLIQFQTALQSAQHRLVVVDFYADWCGPCRMIAPIFESLSTEFSDVVFIKVNVDHARAIAGTYQISAMPTFLFFRDGNEVERLRGANANRIRELIQQFSSQIGSSPANRKAANASEKEFLQHFVPYAEKMQIYEDEIAQTLALSLVPLEDIKSKATIDGKLSHYILVKELMAWFKHSFFKWTDAPMCPTCNIKSTANRKQGLPNAEERADGAHRVEMFECPECKAEVRFPRYDNPIKLLETRNGRCGEWANCFALFCRAIGLETRYIMDNLDHVWVEIWAEELDRWVHCDPCENIMDTPLMYESGWNKRYAYVIAFAIDHVMDVTWRYTFDRKVTSKRRTQCRPAVFYNFITKLSNRLAKTSPQERQKELKRRYLREMIEFLWPQNNKRDGSDAENHGRISGSKQWREARGEIAQTTSCVIKPTANEIDAKCLEILYNSATDEYRRPHDASTSKGYKSLAFESKNVFRKVETDWKNTYLCRTEGAEKGELVWKIEFNGEKPKSVTINYGDSFCRDDGNVLAVVCCGEQCVRVNDTVTLNEFNDEAKYLEFRVELTGGKGNNAWQHAQILRCDLDNVKPNFSIRVEFE</sequence>
<dbReference type="Proteomes" id="UP000887579">
    <property type="component" value="Unplaced"/>
</dbReference>
<evidence type="ECO:0000313" key="2">
    <source>
        <dbReference type="WBParaSite" id="ES5_v2.g9620.t1"/>
    </source>
</evidence>
<accession>A0AC34GYN0</accession>
<proteinExistence type="predicted"/>
<reference evidence="2" key="1">
    <citation type="submission" date="2022-11" db="UniProtKB">
        <authorList>
            <consortium name="WormBaseParasite"/>
        </authorList>
    </citation>
    <scope>IDENTIFICATION</scope>
</reference>
<name>A0AC34GYN0_9BILA</name>
<dbReference type="WBParaSite" id="ES5_v2.g9620.t1">
    <property type="protein sequence ID" value="ES5_v2.g9620.t1"/>
    <property type="gene ID" value="ES5_v2.g9620"/>
</dbReference>